<name>A0A8J3W073_9ACTN</name>
<dbReference type="InterPro" id="IPR000086">
    <property type="entry name" value="NUDIX_hydrolase_dom"/>
</dbReference>
<keyword evidence="3 5" id="KW-0378">Hydrolase</keyword>
<evidence type="ECO:0000256" key="4">
    <source>
        <dbReference type="ARBA" id="ARBA00022842"/>
    </source>
</evidence>
<dbReference type="InterPro" id="IPR020476">
    <property type="entry name" value="Nudix_hydrolase"/>
</dbReference>
<dbReference type="GO" id="GO:0016787">
    <property type="term" value="F:hydrolase activity"/>
    <property type="evidence" value="ECO:0007669"/>
    <property type="project" value="UniProtKB-KW"/>
</dbReference>
<comment type="similarity">
    <text evidence="2 5">Belongs to the Nudix hydrolase family.</text>
</comment>
<dbReference type="EMBL" id="BOOG01000026">
    <property type="protein sequence ID" value="GIH70835.1"/>
    <property type="molecule type" value="Genomic_DNA"/>
</dbReference>
<dbReference type="InterPro" id="IPR015797">
    <property type="entry name" value="NUDIX_hydrolase-like_dom_sf"/>
</dbReference>
<dbReference type="AlphaFoldDB" id="A0A8J3W073"/>
<gene>
    <name evidence="7" type="ORF">Mth01_30880</name>
</gene>
<organism evidence="7 8">
    <name type="scientific">Sphaerimonospora thailandensis</name>
    <dbReference type="NCBI Taxonomy" id="795644"/>
    <lineage>
        <taxon>Bacteria</taxon>
        <taxon>Bacillati</taxon>
        <taxon>Actinomycetota</taxon>
        <taxon>Actinomycetes</taxon>
        <taxon>Streptosporangiales</taxon>
        <taxon>Streptosporangiaceae</taxon>
        <taxon>Sphaerimonospora</taxon>
    </lineage>
</organism>
<dbReference type="PANTHER" id="PTHR43046">
    <property type="entry name" value="GDP-MANNOSE MANNOSYL HYDROLASE"/>
    <property type="match status" value="1"/>
</dbReference>
<dbReference type="PROSITE" id="PS00893">
    <property type="entry name" value="NUDIX_BOX"/>
    <property type="match status" value="1"/>
</dbReference>
<feature type="domain" description="Nudix hydrolase" evidence="6">
    <location>
        <begin position="16"/>
        <end position="145"/>
    </location>
</feature>
<keyword evidence="4" id="KW-0460">Magnesium</keyword>
<dbReference type="PROSITE" id="PS51462">
    <property type="entry name" value="NUDIX"/>
    <property type="match status" value="1"/>
</dbReference>
<evidence type="ECO:0000256" key="5">
    <source>
        <dbReference type="RuleBase" id="RU003476"/>
    </source>
</evidence>
<proteinExistence type="inferred from homology"/>
<dbReference type="SUPFAM" id="SSF55811">
    <property type="entry name" value="Nudix"/>
    <property type="match status" value="1"/>
</dbReference>
<accession>A0A8J3W073</accession>
<dbReference type="RefSeq" id="WP_204016543.1">
    <property type="nucleotide sequence ID" value="NZ_BOOG01000026.1"/>
</dbReference>
<comment type="caution">
    <text evidence="7">The sequence shown here is derived from an EMBL/GenBank/DDBJ whole genome shotgun (WGS) entry which is preliminary data.</text>
</comment>
<dbReference type="InterPro" id="IPR020084">
    <property type="entry name" value="NUDIX_hydrolase_CS"/>
</dbReference>
<evidence type="ECO:0000256" key="3">
    <source>
        <dbReference type="ARBA" id="ARBA00022801"/>
    </source>
</evidence>
<dbReference type="PANTHER" id="PTHR43046:SF12">
    <property type="entry name" value="GDP-MANNOSE MANNOSYL HYDROLASE"/>
    <property type="match status" value="1"/>
</dbReference>
<evidence type="ECO:0000256" key="1">
    <source>
        <dbReference type="ARBA" id="ARBA00001946"/>
    </source>
</evidence>
<reference evidence="7" key="1">
    <citation type="submission" date="2021-01" db="EMBL/GenBank/DDBJ databases">
        <title>Whole genome shotgun sequence of Sphaerimonospora thailandensis NBRC 107569.</title>
        <authorList>
            <person name="Komaki H."/>
            <person name="Tamura T."/>
        </authorList>
    </citation>
    <scope>NUCLEOTIDE SEQUENCE</scope>
    <source>
        <strain evidence="7">NBRC 107569</strain>
    </source>
</reference>
<evidence type="ECO:0000259" key="6">
    <source>
        <dbReference type="PROSITE" id="PS51462"/>
    </source>
</evidence>
<protein>
    <recommendedName>
        <fullName evidence="6">Nudix hydrolase domain-containing protein</fullName>
    </recommendedName>
</protein>
<dbReference type="CDD" id="cd18876">
    <property type="entry name" value="NUDIX_Hydrolase"/>
    <property type="match status" value="1"/>
</dbReference>
<evidence type="ECO:0000313" key="7">
    <source>
        <dbReference type="EMBL" id="GIH70835.1"/>
    </source>
</evidence>
<evidence type="ECO:0000256" key="2">
    <source>
        <dbReference type="ARBA" id="ARBA00005582"/>
    </source>
</evidence>
<dbReference type="Gene3D" id="3.90.79.10">
    <property type="entry name" value="Nucleoside Triphosphate Pyrophosphohydrolase"/>
    <property type="match status" value="1"/>
</dbReference>
<keyword evidence="8" id="KW-1185">Reference proteome</keyword>
<evidence type="ECO:0000313" key="8">
    <source>
        <dbReference type="Proteomes" id="UP000610966"/>
    </source>
</evidence>
<dbReference type="PRINTS" id="PR00502">
    <property type="entry name" value="NUDIXFAMILY"/>
</dbReference>
<sequence>MSNPYLEPTEWFATLPTVFASACVLLTDVHDRVLLVKPNYRPGWAIPGGIVEDGESPHDGARREIYEELDLRVEAGALLVLDWAPPLGERPRSMVNFLFDGGTISDGTPLRLQEEELDDLGFFPWEQASALLPVTTAPRLPAARRARKDQRAVYLPHEAAPWSHIVEGAP</sequence>
<dbReference type="Pfam" id="PF00293">
    <property type="entry name" value="NUDIX"/>
    <property type="match status" value="1"/>
</dbReference>
<dbReference type="Proteomes" id="UP000610966">
    <property type="component" value="Unassembled WGS sequence"/>
</dbReference>
<comment type="cofactor">
    <cofactor evidence="1">
        <name>Mg(2+)</name>
        <dbReference type="ChEBI" id="CHEBI:18420"/>
    </cofactor>
</comment>